<feature type="compositionally biased region" description="Basic residues" evidence="2">
    <location>
        <begin position="1"/>
        <end position="10"/>
    </location>
</feature>
<evidence type="ECO:0000313" key="4">
    <source>
        <dbReference type="EMBL" id="KAF5324380.1"/>
    </source>
</evidence>
<evidence type="ECO:0000259" key="3">
    <source>
        <dbReference type="PROSITE" id="PS50837"/>
    </source>
</evidence>
<dbReference type="AlphaFoldDB" id="A0A8H5BJ76"/>
<dbReference type="InterPro" id="IPR027417">
    <property type="entry name" value="P-loop_NTPase"/>
</dbReference>
<keyword evidence="5" id="KW-1185">Reference proteome</keyword>
<dbReference type="InterPro" id="IPR056884">
    <property type="entry name" value="NPHP3-like_N"/>
</dbReference>
<keyword evidence="1" id="KW-0677">Repeat</keyword>
<organism evidence="4 5">
    <name type="scientific">Psilocybe cf. subviscida</name>
    <dbReference type="NCBI Taxonomy" id="2480587"/>
    <lineage>
        <taxon>Eukaryota</taxon>
        <taxon>Fungi</taxon>
        <taxon>Dikarya</taxon>
        <taxon>Basidiomycota</taxon>
        <taxon>Agaricomycotina</taxon>
        <taxon>Agaricomycetes</taxon>
        <taxon>Agaricomycetidae</taxon>
        <taxon>Agaricales</taxon>
        <taxon>Agaricineae</taxon>
        <taxon>Strophariaceae</taxon>
        <taxon>Psilocybe</taxon>
    </lineage>
</organism>
<feature type="compositionally biased region" description="Low complexity" evidence="2">
    <location>
        <begin position="14"/>
        <end position="34"/>
    </location>
</feature>
<dbReference type="Gene3D" id="3.40.50.300">
    <property type="entry name" value="P-loop containing nucleotide triphosphate hydrolases"/>
    <property type="match status" value="1"/>
</dbReference>
<protein>
    <recommendedName>
        <fullName evidence="3">NACHT domain-containing protein</fullName>
    </recommendedName>
</protein>
<dbReference type="PROSITE" id="PS50837">
    <property type="entry name" value="NACHT"/>
    <property type="match status" value="1"/>
</dbReference>
<dbReference type="InterPro" id="IPR007111">
    <property type="entry name" value="NACHT_NTPase"/>
</dbReference>
<evidence type="ECO:0000313" key="5">
    <source>
        <dbReference type="Proteomes" id="UP000567179"/>
    </source>
</evidence>
<evidence type="ECO:0000256" key="1">
    <source>
        <dbReference type="ARBA" id="ARBA00022737"/>
    </source>
</evidence>
<sequence>MPKKRAKAKRSNLPTTAQSAAAMPPTSSSAADMPSMFNNAQIANITGGSFSITTNVNTGNDPSLDVLHKRVAPNAIINAGGRAEDVRCHPGTREEVISRIEKWGNTQDGPTEPIFWFSGPAGAGKTAIVQTIAERCEQRGVPHANFFFFRADTSRSNAYPLMATLLHQIILLYPSLRGPMANILTINPLIFDSVLENQLVQLIVIPLRAIQLLSSAYRPLVLLVDGLDECDSESKRSQQQILRAFDTVMAEHPRLFCLLVASRDESQIRAAFNRISSPCLQLFLDDQYSPASDIRLFVNARFEQVRNSHPLAHTLDAIWPTVEDVNYIVEKSSGQFIYAATVMRFILDSSASPIVSLQRVQGAARLATKSPFSYLDSIYSYILSQADDQEALKDIFHAQLLITRSSPDPTSLADPPLMELLRGFNPRYTKEMVLSCLADLTPIVSLSSNSRKLKFYHASFPDYLLDRSRAREYFVDTVAFNYKILPVVWNLMENHEYPEIWRKFGFTCSRQLQELPPGWMNVLLSLKHSQSDTYWRDSDSILQTIYNLCTCDDDINNLKRIMRKWINSYSVKGVVLANIEHLPFTHRHFYMARGDHDFRMPPDSEMLAALHPETDYDRHELGPWLSNLLHLIHRKVYIFSSGMDLDIATELSNRFNQQQYTTLLEAWISWAVANDIPCDGLEDLPDAQEYIRWRTTEKLTRHSEFCGGEN</sequence>
<feature type="region of interest" description="Disordered" evidence="2">
    <location>
        <begin position="1"/>
        <end position="34"/>
    </location>
</feature>
<feature type="domain" description="NACHT" evidence="3">
    <location>
        <begin position="113"/>
        <end position="243"/>
    </location>
</feature>
<comment type="caution">
    <text evidence="4">The sequence shown here is derived from an EMBL/GenBank/DDBJ whole genome shotgun (WGS) entry which is preliminary data.</text>
</comment>
<dbReference type="PANTHER" id="PTHR10039">
    <property type="entry name" value="AMELOGENIN"/>
    <property type="match status" value="1"/>
</dbReference>
<dbReference type="Proteomes" id="UP000567179">
    <property type="component" value="Unassembled WGS sequence"/>
</dbReference>
<accession>A0A8H5BJ76</accession>
<dbReference type="Pfam" id="PF24883">
    <property type="entry name" value="NPHP3_N"/>
    <property type="match status" value="1"/>
</dbReference>
<reference evidence="4 5" key="1">
    <citation type="journal article" date="2020" name="ISME J.">
        <title>Uncovering the hidden diversity of litter-decomposition mechanisms in mushroom-forming fungi.</title>
        <authorList>
            <person name="Floudas D."/>
            <person name="Bentzer J."/>
            <person name="Ahren D."/>
            <person name="Johansson T."/>
            <person name="Persson P."/>
            <person name="Tunlid A."/>
        </authorList>
    </citation>
    <scope>NUCLEOTIDE SEQUENCE [LARGE SCALE GENOMIC DNA]</scope>
    <source>
        <strain evidence="4 5">CBS 101986</strain>
    </source>
</reference>
<name>A0A8H5BJ76_9AGAR</name>
<dbReference type="EMBL" id="JAACJJ010000016">
    <property type="protein sequence ID" value="KAF5324380.1"/>
    <property type="molecule type" value="Genomic_DNA"/>
</dbReference>
<dbReference type="PANTHER" id="PTHR10039:SF17">
    <property type="entry name" value="FUNGAL STAND N-TERMINAL GOODBYE DOMAIN-CONTAINING PROTEIN-RELATED"/>
    <property type="match status" value="1"/>
</dbReference>
<dbReference type="OrthoDB" id="5967843at2759"/>
<gene>
    <name evidence="4" type="ORF">D9619_011161</name>
</gene>
<evidence type="ECO:0000256" key="2">
    <source>
        <dbReference type="SAM" id="MobiDB-lite"/>
    </source>
</evidence>
<proteinExistence type="predicted"/>
<dbReference type="SUPFAM" id="SSF52540">
    <property type="entry name" value="P-loop containing nucleoside triphosphate hydrolases"/>
    <property type="match status" value="1"/>
</dbReference>